<reference evidence="2 3" key="1">
    <citation type="journal article" date="2011" name="Stand. Genomic Sci.">
        <title>Complete genome sequence of Rhodospirillum rubrum type strain (S1).</title>
        <authorList>
            <person name="Munk A.C."/>
            <person name="Copeland A."/>
            <person name="Lucas S."/>
            <person name="Lapidus A."/>
            <person name="Del Rio T.G."/>
            <person name="Barry K."/>
            <person name="Detter J.C."/>
            <person name="Hammon N."/>
            <person name="Israni S."/>
            <person name="Pitluck S."/>
            <person name="Brettin T."/>
            <person name="Bruce D."/>
            <person name="Han C."/>
            <person name="Tapia R."/>
            <person name="Gilna P."/>
            <person name="Schmutz J."/>
            <person name="Larimer F."/>
            <person name="Land M."/>
            <person name="Kyrpides N.C."/>
            <person name="Mavromatis K."/>
            <person name="Richardson P."/>
            <person name="Rohde M."/>
            <person name="Goker M."/>
            <person name="Klenk H.P."/>
            <person name="Zhang Y."/>
            <person name="Roberts G.P."/>
            <person name="Reslewic S."/>
            <person name="Schwartz D.C."/>
        </authorList>
    </citation>
    <scope>NUCLEOTIDE SEQUENCE [LARGE SCALE GENOMIC DNA]</scope>
    <source>
        <strain evidence="3">ATCC 11170 / ATH 1.1.1 / DSM 467 / LMG 4362 / NCIMB 8255 / S1</strain>
    </source>
</reference>
<organism evidence="2 3">
    <name type="scientific">Rhodospirillum rubrum (strain ATCC 11170 / ATH 1.1.1 / DSM 467 / LMG 4362 / NCIMB 8255 / S1)</name>
    <dbReference type="NCBI Taxonomy" id="269796"/>
    <lineage>
        <taxon>Bacteria</taxon>
        <taxon>Pseudomonadati</taxon>
        <taxon>Pseudomonadota</taxon>
        <taxon>Alphaproteobacteria</taxon>
        <taxon>Rhodospirillales</taxon>
        <taxon>Rhodospirillaceae</taxon>
        <taxon>Rhodospirillum</taxon>
    </lineage>
</organism>
<dbReference type="EnsemblBacteria" id="ABC22305">
    <property type="protein sequence ID" value="ABC22305"/>
    <property type="gene ID" value="Rru_A1504"/>
</dbReference>
<dbReference type="STRING" id="269796.Rru_A1504"/>
<dbReference type="GO" id="GO:0005975">
    <property type="term" value="P:carbohydrate metabolic process"/>
    <property type="evidence" value="ECO:0007669"/>
    <property type="project" value="InterPro"/>
</dbReference>
<dbReference type="NCBIfam" id="NF003816">
    <property type="entry name" value="PRK05406.1-5"/>
    <property type="match status" value="1"/>
</dbReference>
<protein>
    <recommendedName>
        <fullName evidence="1">5-oxoprolinase subunit A</fullName>
        <shortName evidence="1">5-OPase subunit A</shortName>
        <ecNumber evidence="1">3.5.2.9</ecNumber>
    </recommendedName>
    <alternativeName>
        <fullName evidence="1">5-oxoprolinase (ATP-hydrolyzing) subunit A</fullName>
    </alternativeName>
</protein>
<keyword evidence="1" id="KW-0547">Nucleotide-binding</keyword>
<name>Q2RU90_RHORT</name>
<dbReference type="NCBIfam" id="NF003814">
    <property type="entry name" value="PRK05406.1-3"/>
    <property type="match status" value="1"/>
</dbReference>
<dbReference type="KEGG" id="rru:Rru_A1504"/>
<dbReference type="PATRIC" id="fig|269796.9.peg.1577"/>
<dbReference type="PhylomeDB" id="Q2RU90"/>
<comment type="function">
    <text evidence="1">Catalyzes the cleavage of 5-oxoproline to form L-glutamate coupled to the hydrolysis of ATP to ADP and inorganic phosphate.</text>
</comment>
<dbReference type="GO" id="GO:0005524">
    <property type="term" value="F:ATP binding"/>
    <property type="evidence" value="ECO:0007669"/>
    <property type="project" value="UniProtKB-UniRule"/>
</dbReference>
<comment type="subunit">
    <text evidence="1">Forms a complex composed of PxpA, PxpB and PxpC.</text>
</comment>
<keyword evidence="3" id="KW-1185">Reference proteome</keyword>
<keyword evidence="1" id="KW-0067">ATP-binding</keyword>
<dbReference type="InterPro" id="IPR005501">
    <property type="entry name" value="LamB/YcsF/PxpA-like"/>
</dbReference>
<sequence>MTLRVNVNADLGEGYGAYRIGDDAAMLDIVRSANIACGFHAGDPLVMARTVHLALARGVSLGAHPGFPDLQGFGRRPMTMSLAEIEAMVAYQIGALQAIATAAGGRVSHVKPHGALSTMAAVDHALALAIAKAIKAVDPGLISLAPAGSRMVEAGRTLGLAVVEEVFADRNYDDAGALLPRSHPRALIHVPEEAAEHGLRMLTEGIILSANGREIPCAARSICVHGDAPGAVALAAYLRCFLEDHDLEVVPVPEVLGEQNAP</sequence>
<dbReference type="SUPFAM" id="SSF88713">
    <property type="entry name" value="Glycoside hydrolase/deacetylase"/>
    <property type="match status" value="1"/>
</dbReference>
<dbReference type="HOGENOM" id="CLU_069535_0_0_5"/>
<accession>Q2RU90</accession>
<dbReference type="Gene3D" id="3.20.20.370">
    <property type="entry name" value="Glycoside hydrolase/deacetylase"/>
    <property type="match status" value="1"/>
</dbReference>
<keyword evidence="1" id="KW-0378">Hydrolase</keyword>
<dbReference type="EMBL" id="CP000230">
    <property type="protein sequence ID" value="ABC22305.1"/>
    <property type="molecule type" value="Genomic_DNA"/>
</dbReference>
<dbReference type="EC" id="3.5.2.9" evidence="1"/>
<dbReference type="RefSeq" id="WP_011389258.1">
    <property type="nucleotide sequence ID" value="NC_007643.1"/>
</dbReference>
<evidence type="ECO:0000313" key="2">
    <source>
        <dbReference type="EMBL" id="ABC22305.1"/>
    </source>
</evidence>
<dbReference type="PANTHER" id="PTHR30292:SF0">
    <property type="entry name" value="5-OXOPROLINASE SUBUNIT A"/>
    <property type="match status" value="1"/>
</dbReference>
<dbReference type="AlphaFoldDB" id="Q2RU90"/>
<comment type="catalytic activity">
    <reaction evidence="1">
        <text>5-oxo-L-proline + ATP + 2 H2O = L-glutamate + ADP + phosphate + H(+)</text>
        <dbReference type="Rhea" id="RHEA:10348"/>
        <dbReference type="ChEBI" id="CHEBI:15377"/>
        <dbReference type="ChEBI" id="CHEBI:15378"/>
        <dbReference type="ChEBI" id="CHEBI:29985"/>
        <dbReference type="ChEBI" id="CHEBI:30616"/>
        <dbReference type="ChEBI" id="CHEBI:43474"/>
        <dbReference type="ChEBI" id="CHEBI:58402"/>
        <dbReference type="ChEBI" id="CHEBI:456216"/>
        <dbReference type="EC" id="3.5.2.9"/>
    </reaction>
</comment>
<dbReference type="HAMAP" id="MF_00691">
    <property type="entry name" value="PxpA"/>
    <property type="match status" value="1"/>
</dbReference>
<dbReference type="InterPro" id="IPR011330">
    <property type="entry name" value="Glyco_hydro/deAcase_b/a-brl"/>
</dbReference>
<dbReference type="Proteomes" id="UP000001929">
    <property type="component" value="Chromosome"/>
</dbReference>
<dbReference type="GO" id="GO:0017168">
    <property type="term" value="F:5-oxoprolinase (ATP-hydrolyzing) activity"/>
    <property type="evidence" value="ECO:0007669"/>
    <property type="project" value="UniProtKB-UniRule"/>
</dbReference>
<dbReference type="CDD" id="cd10787">
    <property type="entry name" value="LamB_YcsF_like"/>
    <property type="match status" value="1"/>
</dbReference>
<evidence type="ECO:0000313" key="3">
    <source>
        <dbReference type="Proteomes" id="UP000001929"/>
    </source>
</evidence>
<dbReference type="Pfam" id="PF03746">
    <property type="entry name" value="LamB_YcsF"/>
    <property type="match status" value="1"/>
</dbReference>
<gene>
    <name evidence="1" type="primary">pxpA</name>
    <name evidence="2" type="ordered locus">Rru_A1504</name>
</gene>
<evidence type="ECO:0000256" key="1">
    <source>
        <dbReference type="HAMAP-Rule" id="MF_00691"/>
    </source>
</evidence>
<proteinExistence type="inferred from homology"/>
<dbReference type="PANTHER" id="PTHR30292">
    <property type="entry name" value="UNCHARACTERIZED PROTEIN YBGL-RELATED"/>
    <property type="match status" value="1"/>
</dbReference>
<comment type="similarity">
    <text evidence="1">Belongs to the LamB/PxpA family.</text>
</comment>
<dbReference type="eggNOG" id="COG1540">
    <property type="taxonomic scope" value="Bacteria"/>
</dbReference>